<evidence type="ECO:0000313" key="6">
    <source>
        <dbReference type="Proteomes" id="UP000078340"/>
    </source>
</evidence>
<feature type="chain" id="PRO_5010456069" evidence="2">
    <location>
        <begin position="21"/>
        <end position="236"/>
    </location>
</feature>
<gene>
    <name evidence="5" type="ORF">PCL_05764</name>
    <name evidence="3" type="ORF">VFPBJ_10135</name>
    <name evidence="4" type="ORF">VFPFJ_08754</name>
</gene>
<evidence type="ECO:0000313" key="3">
    <source>
        <dbReference type="EMBL" id="OAQ74840.1"/>
    </source>
</evidence>
<sequence length="236" mass="24770">MHAKSVAVLALAGAAAAVAAQQAPKDELMDALARTEALEFGRAGDEETKEILLEETLEEENREDEPVVVPELQAGHHQLQNGNTNVNGGCNKCGCKEPGCCACPTHTPKPPCPPKPTSKTKVTHTHTVTSCGPHNPDCHHHTKCPHHPDCPHQSKTPKPTGPCTTSKPGHPHPPPKHGHNSTMPHKPHPPPPHNTGKPGHSGHPGQPTHVPVNSGHAVVASGLGLVFAAAAAYFLL</sequence>
<name>A0A179H0E4_PURLI</name>
<dbReference type="Proteomes" id="UP000245956">
    <property type="component" value="Unassembled WGS sequence"/>
</dbReference>
<dbReference type="KEGG" id="plj:28890876"/>
<dbReference type="EMBL" id="LSBI01000008">
    <property type="protein sequence ID" value="OAQ82951.1"/>
    <property type="molecule type" value="Genomic_DNA"/>
</dbReference>
<feature type="region of interest" description="Disordered" evidence="1">
    <location>
        <begin position="144"/>
        <end position="213"/>
    </location>
</feature>
<dbReference type="EMBL" id="LCWV01000002">
    <property type="protein sequence ID" value="PWI75106.1"/>
    <property type="molecule type" value="Genomic_DNA"/>
</dbReference>
<dbReference type="Proteomes" id="UP000078240">
    <property type="component" value="Unassembled WGS sequence"/>
</dbReference>
<reference evidence="5" key="1">
    <citation type="submission" date="2015-05" db="EMBL/GenBank/DDBJ databases">
        <authorList>
            <person name="Wang D.B."/>
            <person name="Wang M."/>
        </authorList>
    </citation>
    <scope>NUCLEOTIDE SEQUENCE</scope>
    <source>
        <strain evidence="5">36-1</strain>
    </source>
</reference>
<feature type="compositionally biased region" description="Polar residues" evidence="1">
    <location>
        <begin position="153"/>
        <end position="166"/>
    </location>
</feature>
<keyword evidence="2" id="KW-0732">Signal</keyword>
<evidence type="ECO:0000313" key="5">
    <source>
        <dbReference type="EMBL" id="PWI75106.1"/>
    </source>
</evidence>
<accession>A0A179H0E4</accession>
<proteinExistence type="predicted"/>
<dbReference type="GeneID" id="28890876"/>
<evidence type="ECO:0000313" key="7">
    <source>
        <dbReference type="Proteomes" id="UP000245956"/>
    </source>
</evidence>
<reference evidence="5 7" key="2">
    <citation type="journal article" date="2016" name="Front. Microbiol.">
        <title>Genome and transcriptome sequences reveal the specific parasitism of the nematophagous Purpureocillium lilacinum 36-1.</title>
        <authorList>
            <person name="Xie J."/>
            <person name="Li S."/>
            <person name="Mo C."/>
            <person name="Xiao X."/>
            <person name="Peng D."/>
            <person name="Wang G."/>
            <person name="Xiao Y."/>
        </authorList>
    </citation>
    <scope>NUCLEOTIDE SEQUENCE [LARGE SCALE GENOMIC DNA]</scope>
    <source>
        <strain evidence="5 7">36-1</strain>
    </source>
</reference>
<reference evidence="4 6" key="3">
    <citation type="submission" date="2016-02" db="EMBL/GenBank/DDBJ databases">
        <title>Biosynthesis of antibiotic leucinostatins and their inhibition on Phytophthora in bio-control Purpureocillium lilacinum.</title>
        <authorList>
            <person name="Wang G."/>
            <person name="Liu Z."/>
            <person name="Lin R."/>
            <person name="Li E."/>
            <person name="Mao Z."/>
            <person name="Ling J."/>
            <person name="Yin W."/>
            <person name="Xie B."/>
        </authorList>
    </citation>
    <scope>NUCLEOTIDE SEQUENCE [LARGE SCALE GENOMIC DNA]</scope>
    <source>
        <strain evidence="3">PLBJ-1</strain>
        <strain evidence="4">PLFJ-1</strain>
    </source>
</reference>
<evidence type="ECO:0000313" key="4">
    <source>
        <dbReference type="EMBL" id="OAQ82951.1"/>
    </source>
</evidence>
<feature type="compositionally biased region" description="Basic residues" evidence="1">
    <location>
        <begin position="169"/>
        <end position="179"/>
    </location>
</feature>
<comment type="caution">
    <text evidence="4">The sequence shown here is derived from an EMBL/GenBank/DDBJ whole genome shotgun (WGS) entry which is preliminary data.</text>
</comment>
<dbReference type="AlphaFoldDB" id="A0A179H0E4"/>
<evidence type="ECO:0000256" key="1">
    <source>
        <dbReference type="SAM" id="MobiDB-lite"/>
    </source>
</evidence>
<dbReference type="EMBL" id="LSBH01000009">
    <property type="protein sequence ID" value="OAQ74840.1"/>
    <property type="molecule type" value="Genomic_DNA"/>
</dbReference>
<organism evidence="4 6">
    <name type="scientific">Purpureocillium lilacinum</name>
    <name type="common">Paecilomyces lilacinus</name>
    <dbReference type="NCBI Taxonomy" id="33203"/>
    <lineage>
        <taxon>Eukaryota</taxon>
        <taxon>Fungi</taxon>
        <taxon>Dikarya</taxon>
        <taxon>Ascomycota</taxon>
        <taxon>Pezizomycotina</taxon>
        <taxon>Sordariomycetes</taxon>
        <taxon>Hypocreomycetidae</taxon>
        <taxon>Hypocreales</taxon>
        <taxon>Ophiocordycipitaceae</taxon>
        <taxon>Purpureocillium</taxon>
    </lineage>
</organism>
<dbReference type="Proteomes" id="UP000078340">
    <property type="component" value="Unassembled WGS sequence"/>
</dbReference>
<feature type="signal peptide" evidence="2">
    <location>
        <begin position="1"/>
        <end position="20"/>
    </location>
</feature>
<protein>
    <submittedName>
        <fullName evidence="4">Uncharacterized protein</fullName>
    </submittedName>
</protein>
<evidence type="ECO:0000256" key="2">
    <source>
        <dbReference type="SAM" id="SignalP"/>
    </source>
</evidence>